<sequence length="196" mass="21726">MVAANKLPELVAQFRQWLTANYTAEEIDQLNVDDAGYPHWKEVAAYVTALLAADGVAALTDDEQTDLLYLVARNWDLGWLIAWLSPGEQLSNLGVLKQADFLRLAAKAATLTPREFADAKYQFAVACRKFAALTPELERVLLALYREADDYTKTCALASLAKLRYPAIKDLAQQCWGQVSDEHAQLACLLVLAEHG</sequence>
<reference evidence="2" key="1">
    <citation type="journal article" date="2019" name="Int. J. Syst. Evol. Microbiol.">
        <title>The Global Catalogue of Microorganisms (GCM) 10K type strain sequencing project: providing services to taxonomists for standard genome sequencing and annotation.</title>
        <authorList>
            <consortium name="The Broad Institute Genomics Platform"/>
            <consortium name="The Broad Institute Genome Sequencing Center for Infectious Disease"/>
            <person name="Wu L."/>
            <person name="Ma J."/>
        </authorList>
    </citation>
    <scope>NUCLEOTIDE SEQUENCE [LARGE SCALE GENOMIC DNA]</scope>
    <source>
        <strain evidence="2">CGMCC 1.15795</strain>
    </source>
</reference>
<comment type="caution">
    <text evidence="1">The sequence shown here is derived from an EMBL/GenBank/DDBJ whole genome shotgun (WGS) entry which is preliminary data.</text>
</comment>
<dbReference type="RefSeq" id="WP_382317339.1">
    <property type="nucleotide sequence ID" value="NZ_JBHUFD010000018.1"/>
</dbReference>
<keyword evidence="2" id="KW-1185">Reference proteome</keyword>
<gene>
    <name evidence="1" type="ORF">ACFSDX_21530</name>
</gene>
<dbReference type="EMBL" id="JBHUFD010000018">
    <property type="protein sequence ID" value="MFD1875030.1"/>
    <property type="molecule type" value="Genomic_DNA"/>
</dbReference>
<accession>A0ABW4QZS3</accession>
<organism evidence="1 2">
    <name type="scientific">Hymenobacter bucti</name>
    <dbReference type="NCBI Taxonomy" id="1844114"/>
    <lineage>
        <taxon>Bacteria</taxon>
        <taxon>Pseudomonadati</taxon>
        <taxon>Bacteroidota</taxon>
        <taxon>Cytophagia</taxon>
        <taxon>Cytophagales</taxon>
        <taxon>Hymenobacteraceae</taxon>
        <taxon>Hymenobacter</taxon>
    </lineage>
</organism>
<evidence type="ECO:0000313" key="2">
    <source>
        <dbReference type="Proteomes" id="UP001597197"/>
    </source>
</evidence>
<name>A0ABW4QZS3_9BACT</name>
<protein>
    <recommendedName>
        <fullName evidence="3">HEAT repeat domain-containing protein</fullName>
    </recommendedName>
</protein>
<dbReference type="Proteomes" id="UP001597197">
    <property type="component" value="Unassembled WGS sequence"/>
</dbReference>
<evidence type="ECO:0008006" key="3">
    <source>
        <dbReference type="Google" id="ProtNLM"/>
    </source>
</evidence>
<proteinExistence type="predicted"/>
<evidence type="ECO:0000313" key="1">
    <source>
        <dbReference type="EMBL" id="MFD1875030.1"/>
    </source>
</evidence>